<organism evidence="2 3">
    <name type="scientific">Candidatus Clostridium radicumherbarum</name>
    <dbReference type="NCBI Taxonomy" id="3381662"/>
    <lineage>
        <taxon>Bacteria</taxon>
        <taxon>Bacillati</taxon>
        <taxon>Bacillota</taxon>
        <taxon>Clostridia</taxon>
        <taxon>Eubacteriales</taxon>
        <taxon>Clostridiaceae</taxon>
        <taxon>Clostridium</taxon>
    </lineage>
</organism>
<feature type="transmembrane region" description="Helical" evidence="1">
    <location>
        <begin position="90"/>
        <end position="115"/>
    </location>
</feature>
<keyword evidence="1" id="KW-0472">Membrane</keyword>
<dbReference type="Proteomes" id="UP001623661">
    <property type="component" value="Unassembled WGS sequence"/>
</dbReference>
<dbReference type="EMBL" id="JBJHZY010000001">
    <property type="protein sequence ID" value="MFL0266636.1"/>
    <property type="molecule type" value="Genomic_DNA"/>
</dbReference>
<name>A0ABW8TQ54_9CLOT</name>
<accession>A0ABW8TQ54</accession>
<sequence length="264" mass="30067">MSISERFSNGCRFIAEKILWIIIIPIALDLTNLLSWEKIYHTAYNPLQKIFMIKLGFIGAPPSVNYLLEDFPAPLFKYDSSGFSGILNRFGIFNVSFFITVILILSFLHSGYMSIVGSDSEEKASRRDFFIKGNKNWHKFFLLDCIIWFPLLLMVFNKNFILLSFVSVIFVYVQYSFVKDEVGIKENFKLGIKFLFNNLGLTVKLAIYLGLIFSLLSLIIFPLTRLGNVGVIIDIVICAYLGTGANRLVLEVYSADENDINVSL</sequence>
<gene>
    <name evidence="2" type="ORF">ACJDUH_00885</name>
</gene>
<keyword evidence="1" id="KW-0812">Transmembrane</keyword>
<reference evidence="2 3" key="1">
    <citation type="submission" date="2024-11" db="EMBL/GenBank/DDBJ databases">
        <authorList>
            <person name="Heng Y.C."/>
            <person name="Lim A.C.H."/>
            <person name="Lee J.K.Y."/>
            <person name="Kittelmann S."/>
        </authorList>
    </citation>
    <scope>NUCLEOTIDE SEQUENCE [LARGE SCALE GENOMIC DNA]</scope>
    <source>
        <strain evidence="2 3">WILCCON 0202</strain>
    </source>
</reference>
<evidence type="ECO:0000313" key="3">
    <source>
        <dbReference type="Proteomes" id="UP001623661"/>
    </source>
</evidence>
<feature type="transmembrane region" description="Helical" evidence="1">
    <location>
        <begin position="226"/>
        <end position="243"/>
    </location>
</feature>
<protein>
    <recommendedName>
        <fullName evidence="4">DUF4013 domain-containing protein</fullName>
    </recommendedName>
</protein>
<evidence type="ECO:0008006" key="4">
    <source>
        <dbReference type="Google" id="ProtNLM"/>
    </source>
</evidence>
<feature type="transmembrane region" description="Helical" evidence="1">
    <location>
        <begin position="160"/>
        <end position="178"/>
    </location>
</feature>
<feature type="transmembrane region" description="Helical" evidence="1">
    <location>
        <begin position="199"/>
        <end position="220"/>
    </location>
</feature>
<proteinExistence type="predicted"/>
<comment type="caution">
    <text evidence="2">The sequence shown here is derived from an EMBL/GenBank/DDBJ whole genome shotgun (WGS) entry which is preliminary data.</text>
</comment>
<feature type="transmembrane region" description="Helical" evidence="1">
    <location>
        <begin position="136"/>
        <end position="154"/>
    </location>
</feature>
<feature type="transmembrane region" description="Helical" evidence="1">
    <location>
        <begin position="18"/>
        <end position="36"/>
    </location>
</feature>
<keyword evidence="3" id="KW-1185">Reference proteome</keyword>
<evidence type="ECO:0000313" key="2">
    <source>
        <dbReference type="EMBL" id="MFL0266636.1"/>
    </source>
</evidence>
<keyword evidence="1" id="KW-1133">Transmembrane helix</keyword>
<evidence type="ECO:0000256" key="1">
    <source>
        <dbReference type="SAM" id="Phobius"/>
    </source>
</evidence>
<dbReference type="RefSeq" id="WP_406763266.1">
    <property type="nucleotide sequence ID" value="NZ_JBJHZY010000001.1"/>
</dbReference>